<feature type="transmembrane region" description="Helical" evidence="2">
    <location>
        <begin position="15"/>
        <end position="34"/>
    </location>
</feature>
<name>A0A9X3WMC6_9BACI</name>
<dbReference type="PANTHER" id="PTHR39160">
    <property type="entry name" value="CELL WALL-BINDING PROTEIN YOCH"/>
    <property type="match status" value="1"/>
</dbReference>
<dbReference type="CDD" id="cd22786">
    <property type="entry name" value="DPBB_YuiC-like"/>
    <property type="match status" value="1"/>
</dbReference>
<dbReference type="SMART" id="SM01208">
    <property type="entry name" value="G5"/>
    <property type="match status" value="1"/>
</dbReference>
<evidence type="ECO:0000256" key="2">
    <source>
        <dbReference type="SAM" id="Phobius"/>
    </source>
</evidence>
<dbReference type="InterPro" id="IPR011098">
    <property type="entry name" value="G5_dom"/>
</dbReference>
<dbReference type="AlphaFoldDB" id="A0A9X3WMC6"/>
<dbReference type="SUPFAM" id="SSF50685">
    <property type="entry name" value="Barwin-like endoglucanases"/>
    <property type="match status" value="1"/>
</dbReference>
<dbReference type="Gene3D" id="2.20.230.10">
    <property type="entry name" value="Resuscitation-promoting factor rpfb"/>
    <property type="match status" value="1"/>
</dbReference>
<proteinExistence type="predicted"/>
<dbReference type="InterPro" id="IPR010611">
    <property type="entry name" value="3D_dom"/>
</dbReference>
<evidence type="ECO:0000313" key="5">
    <source>
        <dbReference type="Proteomes" id="UP001145072"/>
    </source>
</evidence>
<dbReference type="EMBL" id="JAMQJZ010000020">
    <property type="protein sequence ID" value="MDC3422402.1"/>
    <property type="molecule type" value="Genomic_DNA"/>
</dbReference>
<dbReference type="RefSeq" id="WP_259865837.1">
    <property type="nucleotide sequence ID" value="NZ_JAMQJZ010000020.1"/>
</dbReference>
<evidence type="ECO:0000259" key="3">
    <source>
        <dbReference type="PROSITE" id="PS51109"/>
    </source>
</evidence>
<accession>A0A9X3WMC6</accession>
<evidence type="ECO:0000313" key="4">
    <source>
        <dbReference type="EMBL" id="MDC3422402.1"/>
    </source>
</evidence>
<dbReference type="InterPro" id="IPR036908">
    <property type="entry name" value="RlpA-like_sf"/>
</dbReference>
<evidence type="ECO:0000256" key="1">
    <source>
        <dbReference type="ARBA" id="ARBA00022729"/>
    </source>
</evidence>
<dbReference type="Pfam" id="PF06725">
    <property type="entry name" value="3D"/>
    <property type="match status" value="1"/>
</dbReference>
<dbReference type="Pfam" id="PF03990">
    <property type="entry name" value="DUF348"/>
    <property type="match status" value="3"/>
</dbReference>
<dbReference type="PROSITE" id="PS51109">
    <property type="entry name" value="G5"/>
    <property type="match status" value="1"/>
</dbReference>
<reference evidence="4" key="1">
    <citation type="submission" date="2022-06" db="EMBL/GenBank/DDBJ databases">
        <title>Aquibacillus sp. a new bacterium isolated from soil saline samples.</title>
        <authorList>
            <person name="Galisteo C."/>
            <person name="De La Haba R."/>
            <person name="Sanchez-Porro C."/>
            <person name="Ventosa A."/>
        </authorList>
    </citation>
    <scope>NUCLEOTIDE SEQUENCE</scope>
    <source>
        <strain evidence="4">JCM 12387</strain>
    </source>
</reference>
<dbReference type="GO" id="GO:0019867">
    <property type="term" value="C:outer membrane"/>
    <property type="evidence" value="ECO:0007669"/>
    <property type="project" value="InterPro"/>
</dbReference>
<dbReference type="Pfam" id="PF07501">
    <property type="entry name" value="G5"/>
    <property type="match status" value="1"/>
</dbReference>
<dbReference type="Gene3D" id="2.40.40.10">
    <property type="entry name" value="RlpA-like domain"/>
    <property type="match status" value="1"/>
</dbReference>
<dbReference type="GO" id="GO:0004553">
    <property type="term" value="F:hydrolase activity, hydrolyzing O-glycosyl compounds"/>
    <property type="evidence" value="ECO:0007669"/>
    <property type="project" value="InterPro"/>
</dbReference>
<dbReference type="InterPro" id="IPR007137">
    <property type="entry name" value="DUF348"/>
</dbReference>
<keyword evidence="1" id="KW-0732">Signal</keyword>
<keyword evidence="5" id="KW-1185">Reference proteome</keyword>
<dbReference type="Proteomes" id="UP001145072">
    <property type="component" value="Unassembled WGS sequence"/>
</dbReference>
<feature type="domain" description="G5" evidence="3">
    <location>
        <begin position="206"/>
        <end position="286"/>
    </location>
</feature>
<gene>
    <name evidence="4" type="ORF">NC661_18785</name>
</gene>
<comment type="caution">
    <text evidence="4">The sequence shown here is derived from an EMBL/GenBank/DDBJ whole genome shotgun (WGS) entry which is preliminary data.</text>
</comment>
<sequence>MKRFSKLLPALQKKLVIPIVSVVALLAFVGLLTYQVTKAEVTVNDDGEVTTVRTHADTVDALLQELNIEVEDHDYLSHAKDDLIQSEMKINYEKAKQVIVTVDGVNEPYYTTADTVGEFLVEKELETSQYDQLSAAEEDAIEDGLSITINKAYQVTILDAGEESKVWTTGGTVGDLLAKNDIKLEELDRLEPEKSKRLSKESTIEITRVEKVTDVVEETIDYSVVKKNDQSLDKGKEKVVAAGQEGMVEKHYEVIIENGEEVSRELVKEEVVKESEQRVVAVGTKAAPKPTPQVTVSRSGDGEAVKTLTMHATAYNWDCASCSGRGFTATGYNLKANPNEKVVAVDPNVIPLGTRVWVEGYGYAIARDTGGAIKGNRIDIHLPTLAQASSYGRKTVKVKILD</sequence>
<dbReference type="GO" id="GO:0009254">
    <property type="term" value="P:peptidoglycan turnover"/>
    <property type="evidence" value="ECO:0007669"/>
    <property type="project" value="InterPro"/>
</dbReference>
<organism evidence="4 5">
    <name type="scientific">Aquibacillus koreensis</name>
    <dbReference type="NCBI Taxonomy" id="279446"/>
    <lineage>
        <taxon>Bacteria</taxon>
        <taxon>Bacillati</taxon>
        <taxon>Bacillota</taxon>
        <taxon>Bacilli</taxon>
        <taxon>Bacillales</taxon>
        <taxon>Bacillaceae</taxon>
        <taxon>Aquibacillus</taxon>
    </lineage>
</organism>
<protein>
    <submittedName>
        <fullName evidence="4">Ubiquitin-like domain-containing protein</fullName>
    </submittedName>
</protein>
<keyword evidence="2" id="KW-0812">Transmembrane</keyword>
<keyword evidence="2" id="KW-0472">Membrane</keyword>
<dbReference type="PANTHER" id="PTHR39160:SF4">
    <property type="entry name" value="RESUSCITATION-PROMOTING FACTOR RPFB"/>
    <property type="match status" value="1"/>
</dbReference>
<keyword evidence="2" id="KW-1133">Transmembrane helix</keyword>
<dbReference type="InterPro" id="IPR051933">
    <property type="entry name" value="Resuscitation_pf_RpfB"/>
</dbReference>